<sequence>MYVLLIALFVTGIQAQNRCSCSCCLGQYCQPTIVGTVTVQNCSTETCLTQCRCSYPQCAANYPYGQLFAQCSSPVYTLFNCECSCCNTGLFTCIPTFVGFTTAYVCQVSLCSVKCREEYPTQCVSNENGQTQGRCTGPLTTTTTSTAITPWLGTLCSCSYCQSGYTCLSNLLLGVTSASECSSSACIQACQNQYLSTCPTATYLNQINGVCLTEIKGRTRCKCNCCGGSGCIEYELNTNETCTSCYAKCLQVSPCTSTLPVTYTCTLNKSMILTNYSLSIIILTLIIVVIF</sequence>
<name>A0A814VEN9_9BILA</name>
<evidence type="ECO:0000313" key="5">
    <source>
        <dbReference type="EMBL" id="CAF1187892.1"/>
    </source>
</evidence>
<dbReference type="EMBL" id="CAJOBE010004477">
    <property type="protein sequence ID" value="CAF3933486.1"/>
    <property type="molecule type" value="Genomic_DNA"/>
</dbReference>
<feature type="transmembrane region" description="Helical" evidence="1">
    <location>
        <begin position="271"/>
        <end position="290"/>
    </location>
</feature>
<keyword evidence="1" id="KW-1133">Transmembrane helix</keyword>
<evidence type="ECO:0000313" key="3">
    <source>
        <dbReference type="EMBL" id="CAF1047632.1"/>
    </source>
</evidence>
<dbReference type="EMBL" id="CAJNOU010001326">
    <property type="protein sequence ID" value="CAF1187892.1"/>
    <property type="molecule type" value="Genomic_DNA"/>
</dbReference>
<evidence type="ECO:0000313" key="4">
    <source>
        <dbReference type="EMBL" id="CAF1185991.1"/>
    </source>
</evidence>
<keyword evidence="1" id="KW-0472">Membrane</keyword>
<dbReference type="Proteomes" id="UP000663874">
    <property type="component" value="Unassembled WGS sequence"/>
</dbReference>
<evidence type="ECO:0000313" key="6">
    <source>
        <dbReference type="EMBL" id="CAF1208904.1"/>
    </source>
</evidence>
<proteinExistence type="predicted"/>
<keyword evidence="8" id="KW-1185">Reference proteome</keyword>
<dbReference type="EMBL" id="CAJNOH010000462">
    <property type="protein sequence ID" value="CAF1047632.1"/>
    <property type="molecule type" value="Genomic_DNA"/>
</dbReference>
<reference evidence="4" key="1">
    <citation type="submission" date="2021-02" db="EMBL/GenBank/DDBJ databases">
        <authorList>
            <person name="Nowell W R."/>
        </authorList>
    </citation>
    <scope>NUCLEOTIDE SEQUENCE</scope>
</reference>
<dbReference type="AlphaFoldDB" id="A0A814VEN9"/>
<feature type="chain" id="PRO_5036226244" evidence="2">
    <location>
        <begin position="16"/>
        <end position="291"/>
    </location>
</feature>
<feature type="signal peptide" evidence="2">
    <location>
        <begin position="1"/>
        <end position="15"/>
    </location>
</feature>
<dbReference type="Proteomes" id="UP000663870">
    <property type="component" value="Unassembled WGS sequence"/>
</dbReference>
<keyword evidence="1" id="KW-0812">Transmembrane</keyword>
<evidence type="ECO:0000256" key="1">
    <source>
        <dbReference type="SAM" id="Phobius"/>
    </source>
</evidence>
<dbReference type="EMBL" id="CAJNOL010000818">
    <property type="protein sequence ID" value="CAF1208904.1"/>
    <property type="molecule type" value="Genomic_DNA"/>
</dbReference>
<evidence type="ECO:0000313" key="8">
    <source>
        <dbReference type="Proteomes" id="UP000663870"/>
    </source>
</evidence>
<accession>A0A814VEN9</accession>
<keyword evidence="2" id="KW-0732">Signal</keyword>
<organism evidence="4 8">
    <name type="scientific">Rotaria sordida</name>
    <dbReference type="NCBI Taxonomy" id="392033"/>
    <lineage>
        <taxon>Eukaryota</taxon>
        <taxon>Metazoa</taxon>
        <taxon>Spiralia</taxon>
        <taxon>Gnathifera</taxon>
        <taxon>Rotifera</taxon>
        <taxon>Eurotatoria</taxon>
        <taxon>Bdelloidea</taxon>
        <taxon>Philodinida</taxon>
        <taxon>Philodinidae</taxon>
        <taxon>Rotaria</taxon>
    </lineage>
</organism>
<evidence type="ECO:0000313" key="7">
    <source>
        <dbReference type="EMBL" id="CAF3933486.1"/>
    </source>
</evidence>
<dbReference type="Proteomes" id="UP000663889">
    <property type="component" value="Unassembled WGS sequence"/>
</dbReference>
<dbReference type="EMBL" id="CAJNOL010000746">
    <property type="protein sequence ID" value="CAF1185991.1"/>
    <property type="molecule type" value="Genomic_DNA"/>
</dbReference>
<gene>
    <name evidence="7" type="ORF">FNK824_LOCUS22270</name>
    <name evidence="4" type="ORF">JXQ802_LOCUS23609</name>
    <name evidence="6" type="ORF">JXQ802_LOCUS24827</name>
    <name evidence="3" type="ORF">PYM288_LOCUS16973</name>
    <name evidence="5" type="ORF">SEV965_LOCUS20422</name>
</gene>
<evidence type="ECO:0000256" key="2">
    <source>
        <dbReference type="SAM" id="SignalP"/>
    </source>
</evidence>
<comment type="caution">
    <text evidence="4">The sequence shown here is derived from an EMBL/GenBank/DDBJ whole genome shotgun (WGS) entry which is preliminary data.</text>
</comment>
<protein>
    <submittedName>
        <fullName evidence="4">Uncharacterized protein</fullName>
    </submittedName>
</protein>
<dbReference type="Proteomes" id="UP000663854">
    <property type="component" value="Unassembled WGS sequence"/>
</dbReference>